<gene>
    <name evidence="2" type="ORF">RZN69_06285</name>
</gene>
<dbReference type="InterPro" id="IPR046283">
    <property type="entry name" value="DUF6320"/>
</dbReference>
<dbReference type="Proteomes" id="UP001304300">
    <property type="component" value="Chromosome"/>
</dbReference>
<keyword evidence="1" id="KW-0472">Membrane</keyword>
<feature type="transmembrane region" description="Helical" evidence="1">
    <location>
        <begin position="113"/>
        <end position="132"/>
    </location>
</feature>
<dbReference type="RefSeq" id="WP_317835219.1">
    <property type="nucleotide sequence ID" value="NZ_CP136920.1"/>
</dbReference>
<evidence type="ECO:0000313" key="2">
    <source>
        <dbReference type="EMBL" id="WOO42694.1"/>
    </source>
</evidence>
<feature type="transmembrane region" description="Helical" evidence="1">
    <location>
        <begin position="167"/>
        <end position="189"/>
    </location>
</feature>
<reference evidence="2 3" key="1">
    <citation type="submission" date="2023-10" db="EMBL/GenBank/DDBJ databases">
        <title>Rubellicoccus peritrichatus gen. nov., sp. nov., isolated from an algae of coral reef tank.</title>
        <authorList>
            <person name="Luo J."/>
        </authorList>
    </citation>
    <scope>NUCLEOTIDE SEQUENCE [LARGE SCALE GENOMIC DNA]</scope>
    <source>
        <strain evidence="2 3">CR14</strain>
    </source>
</reference>
<dbReference type="Pfam" id="PF19845">
    <property type="entry name" value="DUF6320"/>
    <property type="match status" value="1"/>
</dbReference>
<dbReference type="EMBL" id="CP136920">
    <property type="protein sequence ID" value="WOO42694.1"/>
    <property type="molecule type" value="Genomic_DNA"/>
</dbReference>
<dbReference type="KEGG" id="puo:RZN69_06285"/>
<feature type="transmembrane region" description="Helical" evidence="1">
    <location>
        <begin position="138"/>
        <end position="160"/>
    </location>
</feature>
<evidence type="ECO:0000256" key="1">
    <source>
        <dbReference type="SAM" id="Phobius"/>
    </source>
</evidence>
<proteinExistence type="predicted"/>
<keyword evidence="1" id="KW-1133">Transmembrane helix</keyword>
<keyword evidence="3" id="KW-1185">Reference proteome</keyword>
<feature type="transmembrane region" description="Helical" evidence="1">
    <location>
        <begin position="56"/>
        <end position="79"/>
    </location>
</feature>
<name>A0AAQ3LIG4_9BACT</name>
<sequence>MAYCSECGIEVTTERENCPLCGAKLQSAAPVFDSVFPVEVRPAAVEPLSWFEIRRILFGTLSFIFALGIISVLVVNLTQNGTLNWARYAVVSLAVGWSVLGLGLYLYSRPMALLWRAAGAVTFLLILLDIFYEGVSWSVTLALPIILLVLSLASWLWWLFQVARAHWASAVASILAAIAVLCFGVNFIVDLYTEGSLLPTWSAIVALSLGPPFLFLIYIRYRLSKTVDLPKVFHR</sequence>
<feature type="transmembrane region" description="Helical" evidence="1">
    <location>
        <begin position="85"/>
        <end position="106"/>
    </location>
</feature>
<accession>A0AAQ3LIG4</accession>
<protein>
    <submittedName>
        <fullName evidence="2">DUF6320 domain-containing protein</fullName>
    </submittedName>
</protein>
<keyword evidence="1" id="KW-0812">Transmembrane</keyword>
<evidence type="ECO:0000313" key="3">
    <source>
        <dbReference type="Proteomes" id="UP001304300"/>
    </source>
</evidence>
<organism evidence="2 3">
    <name type="scientific">Rubellicoccus peritrichatus</name>
    <dbReference type="NCBI Taxonomy" id="3080537"/>
    <lineage>
        <taxon>Bacteria</taxon>
        <taxon>Pseudomonadati</taxon>
        <taxon>Verrucomicrobiota</taxon>
        <taxon>Opitutia</taxon>
        <taxon>Puniceicoccales</taxon>
        <taxon>Cerasicoccaceae</taxon>
        <taxon>Rubellicoccus</taxon>
    </lineage>
</organism>
<feature type="transmembrane region" description="Helical" evidence="1">
    <location>
        <begin position="201"/>
        <end position="221"/>
    </location>
</feature>
<dbReference type="AlphaFoldDB" id="A0AAQ3LIG4"/>